<keyword evidence="2 7" id="KW-0813">Transport</keyword>
<reference evidence="10 11" key="1">
    <citation type="submission" date="2019-03" db="EMBL/GenBank/DDBJ databases">
        <title>Draft genome sequences of novel Actinobacteria.</title>
        <authorList>
            <person name="Sahin N."/>
            <person name="Ay H."/>
            <person name="Saygin H."/>
        </authorList>
    </citation>
    <scope>NUCLEOTIDE SEQUENCE [LARGE SCALE GENOMIC DNA]</scope>
    <source>
        <strain evidence="10 11">DSM 41900</strain>
    </source>
</reference>
<dbReference type="EMBL" id="SMKI01000167">
    <property type="protein sequence ID" value="TDC74036.1"/>
    <property type="molecule type" value="Genomic_DNA"/>
</dbReference>
<accession>A0A4R4TD16</accession>
<feature type="transmembrane region" description="Helical" evidence="7">
    <location>
        <begin position="188"/>
        <end position="209"/>
    </location>
</feature>
<feature type="transmembrane region" description="Helical" evidence="7">
    <location>
        <begin position="105"/>
        <end position="128"/>
    </location>
</feature>
<keyword evidence="6 7" id="KW-0472">Membrane</keyword>
<evidence type="ECO:0000256" key="6">
    <source>
        <dbReference type="ARBA" id="ARBA00023136"/>
    </source>
</evidence>
<comment type="caution">
    <text evidence="10">The sequence shown here is derived from an EMBL/GenBank/DDBJ whole genome shotgun (WGS) entry which is preliminary data.</text>
</comment>
<dbReference type="PANTHER" id="PTHR43227:SF8">
    <property type="entry name" value="DIACETYLCHITOBIOSE UPTAKE SYSTEM PERMEASE PROTEIN DASB"/>
    <property type="match status" value="1"/>
</dbReference>
<feature type="transmembrane region" description="Helical" evidence="7">
    <location>
        <begin position="140"/>
        <end position="162"/>
    </location>
</feature>
<feature type="domain" description="ABC transmembrane type-1" evidence="9">
    <location>
        <begin position="102"/>
        <end position="315"/>
    </location>
</feature>
<evidence type="ECO:0000256" key="4">
    <source>
        <dbReference type="ARBA" id="ARBA00022692"/>
    </source>
</evidence>
<dbReference type="InterPro" id="IPR035906">
    <property type="entry name" value="MetI-like_sf"/>
</dbReference>
<organism evidence="10 11">
    <name type="scientific">Streptomyces hainanensis</name>
    <dbReference type="NCBI Taxonomy" id="402648"/>
    <lineage>
        <taxon>Bacteria</taxon>
        <taxon>Bacillati</taxon>
        <taxon>Actinomycetota</taxon>
        <taxon>Actinomycetes</taxon>
        <taxon>Kitasatosporales</taxon>
        <taxon>Streptomycetaceae</taxon>
        <taxon>Streptomyces</taxon>
    </lineage>
</organism>
<dbReference type="GO" id="GO:0005886">
    <property type="term" value="C:plasma membrane"/>
    <property type="evidence" value="ECO:0007669"/>
    <property type="project" value="UniProtKB-SubCell"/>
</dbReference>
<feature type="transmembrane region" description="Helical" evidence="7">
    <location>
        <begin position="241"/>
        <end position="261"/>
    </location>
</feature>
<dbReference type="Gene3D" id="1.10.3720.10">
    <property type="entry name" value="MetI-like"/>
    <property type="match status" value="1"/>
</dbReference>
<dbReference type="Proteomes" id="UP000295345">
    <property type="component" value="Unassembled WGS sequence"/>
</dbReference>
<gene>
    <name evidence="10" type="ORF">E1283_17160</name>
</gene>
<evidence type="ECO:0000256" key="1">
    <source>
        <dbReference type="ARBA" id="ARBA00004651"/>
    </source>
</evidence>
<comment type="subcellular location">
    <subcellularLocation>
        <location evidence="1 7">Cell membrane</location>
        <topology evidence="1 7">Multi-pass membrane protein</topology>
    </subcellularLocation>
</comment>
<keyword evidence="11" id="KW-1185">Reference proteome</keyword>
<dbReference type="SUPFAM" id="SSF161098">
    <property type="entry name" value="MetI-like"/>
    <property type="match status" value="1"/>
</dbReference>
<dbReference type="PROSITE" id="PS50928">
    <property type="entry name" value="ABC_TM1"/>
    <property type="match status" value="1"/>
</dbReference>
<evidence type="ECO:0000256" key="2">
    <source>
        <dbReference type="ARBA" id="ARBA00022448"/>
    </source>
</evidence>
<dbReference type="RefSeq" id="WP_132818935.1">
    <property type="nucleotide sequence ID" value="NZ_SMKI01000167.1"/>
</dbReference>
<feature type="transmembrane region" description="Helical" evidence="7">
    <location>
        <begin position="297"/>
        <end position="319"/>
    </location>
</feature>
<evidence type="ECO:0000259" key="9">
    <source>
        <dbReference type="PROSITE" id="PS50928"/>
    </source>
</evidence>
<feature type="region of interest" description="Disordered" evidence="8">
    <location>
        <begin position="1"/>
        <end position="29"/>
    </location>
</feature>
<evidence type="ECO:0000313" key="11">
    <source>
        <dbReference type="Proteomes" id="UP000295345"/>
    </source>
</evidence>
<feature type="transmembrane region" description="Helical" evidence="7">
    <location>
        <begin position="36"/>
        <end position="62"/>
    </location>
</feature>
<dbReference type="InterPro" id="IPR050809">
    <property type="entry name" value="UgpAE/MalFG_permease"/>
</dbReference>
<dbReference type="AlphaFoldDB" id="A0A4R4TD16"/>
<comment type="similarity">
    <text evidence="7">Belongs to the binding-protein-dependent transport system permease family.</text>
</comment>
<protein>
    <submittedName>
        <fullName evidence="10">Sugar ABC transporter permease</fullName>
    </submittedName>
</protein>
<dbReference type="GO" id="GO:0055085">
    <property type="term" value="P:transmembrane transport"/>
    <property type="evidence" value="ECO:0007669"/>
    <property type="project" value="InterPro"/>
</dbReference>
<keyword evidence="5 7" id="KW-1133">Transmembrane helix</keyword>
<keyword evidence="4 7" id="KW-0812">Transmembrane</keyword>
<dbReference type="InterPro" id="IPR000515">
    <property type="entry name" value="MetI-like"/>
</dbReference>
<dbReference type="PANTHER" id="PTHR43227">
    <property type="entry name" value="BLL4140 PROTEIN"/>
    <property type="match status" value="1"/>
</dbReference>
<evidence type="ECO:0000256" key="7">
    <source>
        <dbReference type="RuleBase" id="RU363032"/>
    </source>
</evidence>
<evidence type="ECO:0000256" key="5">
    <source>
        <dbReference type="ARBA" id="ARBA00022989"/>
    </source>
</evidence>
<evidence type="ECO:0000256" key="8">
    <source>
        <dbReference type="SAM" id="MobiDB-lite"/>
    </source>
</evidence>
<dbReference type="Pfam" id="PF00528">
    <property type="entry name" value="BPD_transp_1"/>
    <property type="match status" value="1"/>
</dbReference>
<dbReference type="OrthoDB" id="3210259at2"/>
<evidence type="ECO:0000313" key="10">
    <source>
        <dbReference type="EMBL" id="TDC74036.1"/>
    </source>
</evidence>
<proteinExistence type="inferred from homology"/>
<sequence>MTTDQATALPPGTRSVGGARRDPAPPRRARRARRRLVPWFFVAPAVAFFVAFLLVPIGYALYLSFRGLRVEGSGAYGRRVEGFIGLDNYTAVFTDAEFLAGFGRLLGYGLIAVPCVLGLALLFALLLDTPRVRFAGFARTAIFLPYAVPGVIASLLWGFLYLPSTSPVSHLARELGGGPLDMLSYPTLYFSLANIALWSGVGFNMIIIYTSLRSIPSEIYEAARIDGASERTIALRIKVPLVAPALVLTGLFSIIGTIQLYSEPATLRPITTTISSTWVPLMKIYQEAFMNDNLGGAAAASVVLAVGTLLVSLVVLRFFQRRTFGGDA</sequence>
<name>A0A4R4TD16_9ACTN</name>
<keyword evidence="3" id="KW-1003">Cell membrane</keyword>
<dbReference type="CDD" id="cd06261">
    <property type="entry name" value="TM_PBP2"/>
    <property type="match status" value="1"/>
</dbReference>
<evidence type="ECO:0000256" key="3">
    <source>
        <dbReference type="ARBA" id="ARBA00022475"/>
    </source>
</evidence>